<gene>
    <name evidence="2" type="ORF">FB45DRAFT_1059633</name>
</gene>
<dbReference type="SUPFAM" id="SSF48452">
    <property type="entry name" value="TPR-like"/>
    <property type="match status" value="1"/>
</dbReference>
<dbReference type="AlphaFoldDB" id="A0AAD7BS44"/>
<organism evidence="2 3">
    <name type="scientific">Roridomyces roridus</name>
    <dbReference type="NCBI Taxonomy" id="1738132"/>
    <lineage>
        <taxon>Eukaryota</taxon>
        <taxon>Fungi</taxon>
        <taxon>Dikarya</taxon>
        <taxon>Basidiomycota</taxon>
        <taxon>Agaricomycotina</taxon>
        <taxon>Agaricomycetes</taxon>
        <taxon>Agaricomycetidae</taxon>
        <taxon>Agaricales</taxon>
        <taxon>Marasmiineae</taxon>
        <taxon>Mycenaceae</taxon>
        <taxon>Roridomyces</taxon>
    </lineage>
</organism>
<keyword evidence="3" id="KW-1185">Reference proteome</keyword>
<sequence length="596" mass="66442">MHLLSLLSILPDGLADSDLQQSDIVPIEDILTCKATLLRTSLGYVTSDHPPRLKLLAPIREYLAKMYPPMHSHVHSLQEHFHQLLKIYSNNFGYAAGASAVKRLTSNRGNLRSVLLLGLNPMNNPDQIKATVEAVIALNHFNRLTGQGGSDTMRRLPAALTNLRDDDLDARFVTEILNSWLINPQRDAESFIADGQRALSRMNNPTLESAFISQVGEYYRVHRNEFSLARNHFERAIALGAVSGDTNTRCSSHVRFAWLLWQEGNYTESQIHSQEAQRLAELAGSLFPQIRALHIEAMACICLADYKRSASLCQRARTLLDLCGITEGIAVMSLMNAEAEITLLKTEYGAAREIQAEIVSRSSAERTPFSLAFAQLNIASIDSIIGASSDEVLKNINGARSLFRTVTVPTGLAYCDMVEADLNLREGNFVAARSVLEKNFVAYYGKSSDFTMYCLERLGDPTPWGSRERVSSTWTFVFMAQAAQAGRKLELLVALRCLGDVFVSVADTRTGEYLFRVALDGFARMDIHRRRAECLQRLGDIFVARGDRVGAVEVWKEARSLFERSMQFKNVDQIDAKLGRVEAVEELDGSAEWVQV</sequence>
<dbReference type="InterPro" id="IPR011990">
    <property type="entry name" value="TPR-like_helical_dom_sf"/>
</dbReference>
<dbReference type="Proteomes" id="UP001221142">
    <property type="component" value="Unassembled WGS sequence"/>
</dbReference>
<name>A0AAD7BS44_9AGAR</name>
<proteinExistence type="predicted"/>
<feature type="chain" id="PRO_5042239438" description="Anaphase-promoting complex subunit 5" evidence="1">
    <location>
        <begin position="16"/>
        <end position="596"/>
    </location>
</feature>
<evidence type="ECO:0000256" key="1">
    <source>
        <dbReference type="SAM" id="SignalP"/>
    </source>
</evidence>
<evidence type="ECO:0008006" key="4">
    <source>
        <dbReference type="Google" id="ProtNLM"/>
    </source>
</evidence>
<evidence type="ECO:0000313" key="3">
    <source>
        <dbReference type="Proteomes" id="UP001221142"/>
    </source>
</evidence>
<dbReference type="Gene3D" id="1.25.40.10">
    <property type="entry name" value="Tetratricopeptide repeat domain"/>
    <property type="match status" value="1"/>
</dbReference>
<keyword evidence="1" id="KW-0732">Signal</keyword>
<reference evidence="2" key="1">
    <citation type="submission" date="2023-03" db="EMBL/GenBank/DDBJ databases">
        <title>Massive genome expansion in bonnet fungi (Mycena s.s.) driven by repeated elements and novel gene families across ecological guilds.</title>
        <authorList>
            <consortium name="Lawrence Berkeley National Laboratory"/>
            <person name="Harder C.B."/>
            <person name="Miyauchi S."/>
            <person name="Viragh M."/>
            <person name="Kuo A."/>
            <person name="Thoen E."/>
            <person name="Andreopoulos B."/>
            <person name="Lu D."/>
            <person name="Skrede I."/>
            <person name="Drula E."/>
            <person name="Henrissat B."/>
            <person name="Morin E."/>
            <person name="Kohler A."/>
            <person name="Barry K."/>
            <person name="LaButti K."/>
            <person name="Morin E."/>
            <person name="Salamov A."/>
            <person name="Lipzen A."/>
            <person name="Mereny Z."/>
            <person name="Hegedus B."/>
            <person name="Baldrian P."/>
            <person name="Stursova M."/>
            <person name="Weitz H."/>
            <person name="Taylor A."/>
            <person name="Grigoriev I.V."/>
            <person name="Nagy L.G."/>
            <person name="Martin F."/>
            <person name="Kauserud H."/>
        </authorList>
    </citation>
    <scope>NUCLEOTIDE SEQUENCE</scope>
    <source>
        <strain evidence="2">9284</strain>
    </source>
</reference>
<feature type="signal peptide" evidence="1">
    <location>
        <begin position="1"/>
        <end position="15"/>
    </location>
</feature>
<accession>A0AAD7BS44</accession>
<evidence type="ECO:0000313" key="2">
    <source>
        <dbReference type="EMBL" id="KAJ7629007.1"/>
    </source>
</evidence>
<protein>
    <recommendedName>
        <fullName evidence="4">Anaphase-promoting complex subunit 5</fullName>
    </recommendedName>
</protein>
<comment type="caution">
    <text evidence="2">The sequence shown here is derived from an EMBL/GenBank/DDBJ whole genome shotgun (WGS) entry which is preliminary data.</text>
</comment>
<dbReference type="EMBL" id="JARKIF010000010">
    <property type="protein sequence ID" value="KAJ7629007.1"/>
    <property type="molecule type" value="Genomic_DNA"/>
</dbReference>